<dbReference type="EMBL" id="CP002830">
    <property type="protein sequence ID" value="AEI64960.1"/>
    <property type="molecule type" value="Genomic_DNA"/>
</dbReference>
<sequence>MHLSRAVLLVLLQPLAAQAAEYRVGPEQQYTRVGDVPWESLEPGDTVLIHARPAPYAEKWVLGRRGTAAAPITVRGVKDAQGNLPVIVGENATTRSQLNFWSEERGILKIGGSNQPADTMPAHLVVENLHLRRARGAFTGRNGASTYLDNAAAIFIEKGEHITIRGCVLEDSGNGLFIASQASNVTVENNHLLGNGNSGSTQEHNAYTEALGITYQFNRFGPPCTGCLGSNLKDRSAGSLIRYNWIEGGNRQLDLVDSGSATLRSAPSYGRTFVYGNVLVEPEGAGNRQVVHFGGDSGTTNNYRGTLYFFHNTVVSRRTDRTTLLRLSHQDQTAHVTNNVVLVSAANGNTLSLTDAAGTLRHGGNWYKPGYVSTFGNLTGAVVDTGGNLTGADPGFVDLAGQDFHLATGSALRGQAVALPAEASGEPVAWQYVPHTQGEPRAQVAPAHIGAFGDAAQPGTETPDAGTGTPTDAGTGTPTDAGTGTPADAGTGTPADAGTTPQQPDDDEDAGDSGGCGATGAGLTAPLVFALLGVLGLRRRRDMTRTP</sequence>
<keyword evidence="3" id="KW-0732">Signal</keyword>
<evidence type="ECO:0000256" key="1">
    <source>
        <dbReference type="SAM" id="MobiDB-lite"/>
    </source>
</evidence>
<feature type="transmembrane region" description="Helical" evidence="2">
    <location>
        <begin position="518"/>
        <end position="537"/>
    </location>
</feature>
<dbReference type="eggNOG" id="COG3866">
    <property type="taxonomic scope" value="Bacteria"/>
</dbReference>
<organism evidence="5 6">
    <name type="scientific">Myxococcus fulvus (strain ATCC BAA-855 / HW-1)</name>
    <dbReference type="NCBI Taxonomy" id="483219"/>
    <lineage>
        <taxon>Bacteria</taxon>
        <taxon>Pseudomonadati</taxon>
        <taxon>Myxococcota</taxon>
        <taxon>Myxococcia</taxon>
        <taxon>Myxococcales</taxon>
        <taxon>Cystobacterineae</taxon>
        <taxon>Myxococcaceae</taxon>
        <taxon>Myxococcus</taxon>
    </lineage>
</organism>
<dbReference type="SUPFAM" id="SSF51126">
    <property type="entry name" value="Pectin lyase-like"/>
    <property type="match status" value="1"/>
</dbReference>
<dbReference type="AlphaFoldDB" id="F8CH43"/>
<dbReference type="InterPro" id="IPR007742">
    <property type="entry name" value="NosD_dom"/>
</dbReference>
<feature type="region of interest" description="Disordered" evidence="1">
    <location>
        <begin position="452"/>
        <end position="521"/>
    </location>
</feature>
<dbReference type="Proteomes" id="UP000000488">
    <property type="component" value="Chromosome"/>
</dbReference>
<feature type="signal peptide" evidence="3">
    <location>
        <begin position="1"/>
        <end position="19"/>
    </location>
</feature>
<dbReference type="KEGG" id="mfu:LILAB_15285"/>
<accession>F8CH43</accession>
<reference evidence="5 6" key="1">
    <citation type="journal article" date="2011" name="J. Bacteriol.">
        <title>Genome sequence of the halotolerant marine bacterium Myxococcus fulvus HW-1.</title>
        <authorList>
            <person name="Li Z.F."/>
            <person name="Li X."/>
            <person name="Liu H."/>
            <person name="Liu X."/>
            <person name="Han K."/>
            <person name="Wu Z.H."/>
            <person name="Hu W."/>
            <person name="Li F.F."/>
            <person name="Li Y.Z."/>
        </authorList>
    </citation>
    <scope>NUCLEOTIDE SEQUENCE [LARGE SCALE GENOMIC DNA]</scope>
    <source>
        <strain evidence="6">ATCC BAA-855 / HW-1</strain>
    </source>
</reference>
<dbReference type="InterPro" id="IPR012334">
    <property type="entry name" value="Pectin_lyas_fold"/>
</dbReference>
<dbReference type="InterPro" id="IPR006626">
    <property type="entry name" value="PbH1"/>
</dbReference>
<gene>
    <name evidence="5" type="ordered locus">LILAB_15285</name>
</gene>
<protein>
    <submittedName>
        <fullName evidence="5">Putative polysaccharide-degrading enzyme</fullName>
    </submittedName>
</protein>
<keyword evidence="2" id="KW-1133">Transmembrane helix</keyword>
<evidence type="ECO:0000259" key="4">
    <source>
        <dbReference type="Pfam" id="PF05048"/>
    </source>
</evidence>
<dbReference type="Gene3D" id="2.160.20.10">
    <property type="entry name" value="Single-stranded right-handed beta-helix, Pectin lyase-like"/>
    <property type="match status" value="1"/>
</dbReference>
<feature type="domain" description="Periplasmic copper-binding protein NosD beta helix" evidence="4">
    <location>
        <begin position="147"/>
        <end position="202"/>
    </location>
</feature>
<evidence type="ECO:0000256" key="3">
    <source>
        <dbReference type="SAM" id="SignalP"/>
    </source>
</evidence>
<dbReference type="STRING" id="483219.LILAB_15285"/>
<evidence type="ECO:0000313" key="5">
    <source>
        <dbReference type="EMBL" id="AEI64960.1"/>
    </source>
</evidence>
<name>F8CH43_MYXFH</name>
<dbReference type="HOGENOM" id="CLU_036887_0_0_7"/>
<keyword evidence="2" id="KW-0472">Membrane</keyword>
<evidence type="ECO:0000256" key="2">
    <source>
        <dbReference type="SAM" id="Phobius"/>
    </source>
</evidence>
<dbReference type="SMART" id="SM00710">
    <property type="entry name" value="PbH1"/>
    <property type="match status" value="3"/>
</dbReference>
<dbReference type="InterPro" id="IPR011050">
    <property type="entry name" value="Pectin_lyase_fold/virulence"/>
</dbReference>
<proteinExistence type="predicted"/>
<evidence type="ECO:0000313" key="6">
    <source>
        <dbReference type="Proteomes" id="UP000000488"/>
    </source>
</evidence>
<feature type="chain" id="PRO_5003368569" evidence="3">
    <location>
        <begin position="20"/>
        <end position="547"/>
    </location>
</feature>
<keyword evidence="2" id="KW-0812">Transmembrane</keyword>
<dbReference type="InterPro" id="IPR017756">
    <property type="entry name" value="TM_Gly-Cys-Arg_CS"/>
</dbReference>
<dbReference type="Pfam" id="PF05048">
    <property type="entry name" value="NosD"/>
    <property type="match status" value="1"/>
</dbReference>
<feature type="compositionally biased region" description="Low complexity" evidence="1">
    <location>
        <begin position="458"/>
        <end position="501"/>
    </location>
</feature>
<dbReference type="NCBIfam" id="TIGR03382">
    <property type="entry name" value="GC_trans_RRR"/>
    <property type="match status" value="1"/>
</dbReference>